<organism evidence="2 3">
    <name type="scientific">Thetidibacter halocola</name>
    <dbReference type="NCBI Taxonomy" id="2827239"/>
    <lineage>
        <taxon>Bacteria</taxon>
        <taxon>Pseudomonadati</taxon>
        <taxon>Pseudomonadota</taxon>
        <taxon>Alphaproteobacteria</taxon>
        <taxon>Rhodobacterales</taxon>
        <taxon>Roseobacteraceae</taxon>
        <taxon>Thetidibacter</taxon>
    </lineage>
</organism>
<evidence type="ECO:0000313" key="2">
    <source>
        <dbReference type="EMBL" id="MBS0123185.1"/>
    </source>
</evidence>
<gene>
    <name evidence="2" type="ORF">KB874_03475</name>
</gene>
<keyword evidence="3" id="KW-1185">Reference proteome</keyword>
<name>A0A8J7W963_9RHOB</name>
<dbReference type="SMART" id="SM00065">
    <property type="entry name" value="GAF"/>
    <property type="match status" value="1"/>
</dbReference>
<dbReference type="Proteomes" id="UP000681356">
    <property type="component" value="Unassembled WGS sequence"/>
</dbReference>
<dbReference type="EMBL" id="JAGTUU010000001">
    <property type="protein sequence ID" value="MBS0123185.1"/>
    <property type="molecule type" value="Genomic_DNA"/>
</dbReference>
<dbReference type="RefSeq" id="WP_212535140.1">
    <property type="nucleotide sequence ID" value="NZ_JAGTUU010000001.1"/>
</dbReference>
<dbReference type="Gene3D" id="3.30.450.40">
    <property type="match status" value="1"/>
</dbReference>
<feature type="domain" description="GAF" evidence="1">
    <location>
        <begin position="21"/>
        <end position="173"/>
    </location>
</feature>
<dbReference type="InterPro" id="IPR003018">
    <property type="entry name" value="GAF"/>
</dbReference>
<comment type="caution">
    <text evidence="2">The sequence shown here is derived from an EMBL/GenBank/DDBJ whole genome shotgun (WGS) entry which is preliminary data.</text>
</comment>
<evidence type="ECO:0000313" key="3">
    <source>
        <dbReference type="Proteomes" id="UP000681356"/>
    </source>
</evidence>
<proteinExistence type="predicted"/>
<protein>
    <submittedName>
        <fullName evidence="2">GAF domain-containing protein</fullName>
    </submittedName>
</protein>
<sequence>MEYRKSVAICHLSELVNASTDPLDLAASTFRHLHDRLGYRRAGILLLREGASRPQVYARCPGTLTEAEATAEMDRVDALLRTERPGVVSMVLDSHRPMVVNDVSDQIPYLAADPAMRSEACFPLCADNRCFGVFDVESEETDKFDWDDFTLLSAITAQIGQMLARHWPAVDARLAARQAGMTPC</sequence>
<reference evidence="2" key="1">
    <citation type="submission" date="2021-04" db="EMBL/GenBank/DDBJ databases">
        <authorList>
            <person name="Yoon J."/>
        </authorList>
    </citation>
    <scope>NUCLEOTIDE SEQUENCE</scope>
    <source>
        <strain evidence="2">KMU-90</strain>
    </source>
</reference>
<dbReference type="SUPFAM" id="SSF55781">
    <property type="entry name" value="GAF domain-like"/>
    <property type="match status" value="1"/>
</dbReference>
<dbReference type="Pfam" id="PF13185">
    <property type="entry name" value="GAF_2"/>
    <property type="match status" value="1"/>
</dbReference>
<dbReference type="InterPro" id="IPR029016">
    <property type="entry name" value="GAF-like_dom_sf"/>
</dbReference>
<accession>A0A8J7W963</accession>
<evidence type="ECO:0000259" key="1">
    <source>
        <dbReference type="SMART" id="SM00065"/>
    </source>
</evidence>
<dbReference type="AlphaFoldDB" id="A0A8J7W963"/>